<organism evidence="2 3">
    <name type="scientific">Leucobacter komagatae</name>
    <dbReference type="NCBI Taxonomy" id="55969"/>
    <lineage>
        <taxon>Bacteria</taxon>
        <taxon>Bacillati</taxon>
        <taxon>Actinomycetota</taxon>
        <taxon>Actinomycetes</taxon>
        <taxon>Micrococcales</taxon>
        <taxon>Microbacteriaceae</taxon>
        <taxon>Leucobacter</taxon>
    </lineage>
</organism>
<keyword evidence="1" id="KW-1133">Transmembrane helix</keyword>
<feature type="transmembrane region" description="Helical" evidence="1">
    <location>
        <begin position="123"/>
        <end position="145"/>
    </location>
</feature>
<accession>A0A0D0IHT3</accession>
<comment type="caution">
    <text evidence="2">The sequence shown here is derived from an EMBL/GenBank/DDBJ whole genome shotgun (WGS) entry which is preliminary data.</text>
</comment>
<reference evidence="2 3" key="1">
    <citation type="submission" date="2015-01" db="EMBL/GenBank/DDBJ databases">
        <title>Draft genome sequence of Leucobacter komagatae strain VKM ST2845.</title>
        <authorList>
            <person name="Karlyshev A.V."/>
            <person name="Kudryashova E.B."/>
        </authorList>
    </citation>
    <scope>NUCLEOTIDE SEQUENCE [LARGE SCALE GENOMIC DNA]</scope>
    <source>
        <strain evidence="2 3">VKM ST2845</strain>
    </source>
</reference>
<dbReference type="AlphaFoldDB" id="A0A0D0IHT3"/>
<evidence type="ECO:0000313" key="2">
    <source>
        <dbReference type="EMBL" id="KIP51244.1"/>
    </source>
</evidence>
<proteinExistence type="predicted"/>
<evidence type="ECO:0000256" key="1">
    <source>
        <dbReference type="SAM" id="Phobius"/>
    </source>
</evidence>
<keyword evidence="1" id="KW-0472">Membrane</keyword>
<feature type="transmembrane region" description="Helical" evidence="1">
    <location>
        <begin position="52"/>
        <end position="72"/>
    </location>
</feature>
<feature type="transmembrane region" description="Helical" evidence="1">
    <location>
        <begin position="26"/>
        <end position="46"/>
    </location>
</feature>
<gene>
    <name evidence="2" type="ORF">SD72_16600</name>
</gene>
<keyword evidence="3" id="KW-1185">Reference proteome</keyword>
<dbReference type="Proteomes" id="UP000032120">
    <property type="component" value="Unassembled WGS sequence"/>
</dbReference>
<evidence type="ECO:0000313" key="3">
    <source>
        <dbReference type="Proteomes" id="UP000032120"/>
    </source>
</evidence>
<keyword evidence="1" id="KW-0812">Transmembrane</keyword>
<name>A0A0D0IHT3_9MICO</name>
<sequence>MRLLATEVDKRLDAALRRSAGFDTKAGFILTASGLVAGSSAVTASVSTVPALASIPISLALLGIGAAMWALWTRSIDVPDARKIVDDFVDQPVAPERLEDVLLEVRTKEVEARENHNTSRAKAVTVGFVMLAAAVSALLIFVLVARQVAPVGELNGTPTPTPAAIE</sequence>
<dbReference type="EMBL" id="JXSQ01000056">
    <property type="protein sequence ID" value="KIP51244.1"/>
    <property type="molecule type" value="Genomic_DNA"/>
</dbReference>
<protein>
    <submittedName>
        <fullName evidence="2">Uncharacterized protein</fullName>
    </submittedName>
</protein>